<protein>
    <submittedName>
        <fullName evidence="2">Uncharacterized protein</fullName>
    </submittedName>
</protein>
<evidence type="ECO:0000313" key="3">
    <source>
        <dbReference type="EMBL" id="QLH82522.1"/>
    </source>
</evidence>
<feature type="region of interest" description="Disordered" evidence="1">
    <location>
        <begin position="40"/>
        <end position="82"/>
    </location>
</feature>
<dbReference type="KEGG" id="hpel:HZS54_12950"/>
<gene>
    <name evidence="2" type="ORF">HZS54_12950</name>
    <name evidence="3" type="ORF">HZS54_13255</name>
</gene>
<dbReference type="GeneID" id="56083574"/>
<evidence type="ECO:0000256" key="1">
    <source>
        <dbReference type="SAM" id="MobiDB-lite"/>
    </source>
</evidence>
<feature type="compositionally biased region" description="Acidic residues" evidence="1">
    <location>
        <begin position="55"/>
        <end position="71"/>
    </location>
</feature>
<dbReference type="AlphaFoldDB" id="A0A7D5P765"/>
<evidence type="ECO:0000313" key="4">
    <source>
        <dbReference type="Proteomes" id="UP000509346"/>
    </source>
</evidence>
<organism evidence="2 4">
    <name type="scientific">Halosimplex pelagicum</name>
    <dbReference type="NCBI Taxonomy" id="869886"/>
    <lineage>
        <taxon>Archaea</taxon>
        <taxon>Methanobacteriati</taxon>
        <taxon>Methanobacteriota</taxon>
        <taxon>Stenosarchaea group</taxon>
        <taxon>Halobacteria</taxon>
        <taxon>Halobacteriales</taxon>
        <taxon>Haloarculaceae</taxon>
        <taxon>Halosimplex</taxon>
    </lineage>
</organism>
<dbReference type="EMBL" id="CP058909">
    <property type="protein sequence ID" value="QLH82466.1"/>
    <property type="molecule type" value="Genomic_DNA"/>
</dbReference>
<evidence type="ECO:0000313" key="2">
    <source>
        <dbReference type="EMBL" id="QLH82466.1"/>
    </source>
</evidence>
<sequence length="126" mass="13886">MPETTRVRVTDGDVWVDGDHLTRGDEAEIPVSVYERIPGSFESIDDGAESASNEADADDGSATDDTAGDVEVDPHPEELTVDEIEERVAEVDSVAKLQRIRELEVESDDRTTALEVIDDRLDELEE</sequence>
<reference evidence="2 4" key="1">
    <citation type="submission" date="2020-07" db="EMBL/GenBank/DDBJ databases">
        <title>Halosimplex litoreum sp. nov. and Halosimplex rubrum sp. nov., isolated from different salt environments.</title>
        <authorList>
            <person name="Cui H."/>
        </authorList>
    </citation>
    <scope>NUCLEOTIDE SEQUENCE [LARGE SCALE GENOMIC DNA]</scope>
    <source>
        <strain evidence="2 4">R2</strain>
    </source>
</reference>
<name>A0A7D5P765_9EURY</name>
<dbReference type="RefSeq" id="WP_179917561.1">
    <property type="nucleotide sequence ID" value="NZ_CP058909.1"/>
</dbReference>
<dbReference type="KEGG" id="hpel:HZS54_13255"/>
<accession>A0A7D5P765</accession>
<keyword evidence="4" id="KW-1185">Reference proteome</keyword>
<proteinExistence type="predicted"/>
<dbReference type="Proteomes" id="UP000509346">
    <property type="component" value="Chromosome"/>
</dbReference>
<dbReference type="EMBL" id="CP058909">
    <property type="protein sequence ID" value="QLH82522.1"/>
    <property type="molecule type" value="Genomic_DNA"/>
</dbReference>